<accession>A0A1I2E0I3</accession>
<dbReference type="CDD" id="cd02932">
    <property type="entry name" value="OYE_YqiM_FMN"/>
    <property type="match status" value="1"/>
</dbReference>
<name>A0A1I2E0I3_9ACTN</name>
<reference evidence="7 8" key="1">
    <citation type="submission" date="2016-10" db="EMBL/GenBank/DDBJ databases">
        <authorList>
            <person name="de Groot N.N."/>
        </authorList>
    </citation>
    <scope>NUCLEOTIDE SEQUENCE [LARGE SCALE GENOMIC DNA]</scope>
    <source>
        <strain evidence="7 8">DSM 43019</strain>
    </source>
</reference>
<dbReference type="EMBL" id="FONV01000004">
    <property type="protein sequence ID" value="SFE86394.1"/>
    <property type="molecule type" value="Genomic_DNA"/>
</dbReference>
<evidence type="ECO:0000256" key="1">
    <source>
        <dbReference type="ARBA" id="ARBA00001917"/>
    </source>
</evidence>
<protein>
    <submittedName>
        <fullName evidence="7">2,4-dienoyl-CoA reductase</fullName>
    </submittedName>
</protein>
<dbReference type="PANTHER" id="PTHR43303">
    <property type="entry name" value="NADPH DEHYDROGENASE C23G7.10C-RELATED"/>
    <property type="match status" value="1"/>
</dbReference>
<evidence type="ECO:0000256" key="4">
    <source>
        <dbReference type="ARBA" id="ARBA00022857"/>
    </source>
</evidence>
<dbReference type="GO" id="GO:0050661">
    <property type="term" value="F:NADP binding"/>
    <property type="evidence" value="ECO:0007669"/>
    <property type="project" value="InterPro"/>
</dbReference>
<feature type="domain" description="NADH:flavin oxidoreductase/NADH oxidase N-terminal" evidence="6">
    <location>
        <begin position="6"/>
        <end position="343"/>
    </location>
</feature>
<evidence type="ECO:0000256" key="3">
    <source>
        <dbReference type="ARBA" id="ARBA00022643"/>
    </source>
</evidence>
<keyword evidence="3" id="KW-0288">FMN</keyword>
<dbReference type="RefSeq" id="WP_342352048.1">
    <property type="nucleotide sequence ID" value="NZ_FONV01000004.1"/>
</dbReference>
<proteinExistence type="predicted"/>
<keyword evidence="5" id="KW-0560">Oxidoreductase</keyword>
<evidence type="ECO:0000313" key="8">
    <source>
        <dbReference type="Proteomes" id="UP000199645"/>
    </source>
</evidence>
<dbReference type="GO" id="GO:0010181">
    <property type="term" value="F:FMN binding"/>
    <property type="evidence" value="ECO:0007669"/>
    <property type="project" value="InterPro"/>
</dbReference>
<dbReference type="SUPFAM" id="SSF51395">
    <property type="entry name" value="FMN-linked oxidoreductases"/>
    <property type="match status" value="1"/>
</dbReference>
<organism evidence="7 8">
    <name type="scientific">Actinoplanes philippinensis</name>
    <dbReference type="NCBI Taxonomy" id="35752"/>
    <lineage>
        <taxon>Bacteria</taxon>
        <taxon>Bacillati</taxon>
        <taxon>Actinomycetota</taxon>
        <taxon>Actinomycetes</taxon>
        <taxon>Micromonosporales</taxon>
        <taxon>Micromonosporaceae</taxon>
        <taxon>Actinoplanes</taxon>
    </lineage>
</organism>
<comment type="cofactor">
    <cofactor evidence="1">
        <name>FMN</name>
        <dbReference type="ChEBI" id="CHEBI:58210"/>
    </cofactor>
</comment>
<dbReference type="InterPro" id="IPR001155">
    <property type="entry name" value="OxRdtase_FMN_N"/>
</dbReference>
<keyword evidence="2" id="KW-0285">Flavoprotein</keyword>
<dbReference type="GO" id="GO:0003959">
    <property type="term" value="F:NADPH dehydrogenase activity"/>
    <property type="evidence" value="ECO:0007669"/>
    <property type="project" value="InterPro"/>
</dbReference>
<dbReference type="AlphaFoldDB" id="A0A1I2E0I3"/>
<dbReference type="STRING" id="35752.SAMN05421541_104111"/>
<evidence type="ECO:0000256" key="2">
    <source>
        <dbReference type="ARBA" id="ARBA00022630"/>
    </source>
</evidence>
<evidence type="ECO:0000313" key="7">
    <source>
        <dbReference type="EMBL" id="SFE86394.1"/>
    </source>
</evidence>
<sequence>MSTVAELFEPLQLRDLRIPNRVWMSPMCTYSAEDGFPSDFHLSHYASRAAGGAGLVMIEATGVRPEGRITPWCLGLWSDEQIPAFRRLADAITAGGAVPAVQLAHAGRKAASNRPWKGGGALPPGDGWPVVGPSAQPFPGHPEPAPLDREQIAGVVASFAAAARRALRAGFQVAEIHAAHGYLLSSFLSPASNHRDDEYGGSLANRARIVLEVIDAVRAVWPDELPVFLRISTTDWITEDTRHDRRGWTVEDSVELARLAGEHGVDLIDASSGGVEPAPVPDRRDYQTALAARVRDEAKVTVGAVGRITEPGWAEELLTTGQADAVFLGRALLRDPSWPNHAAVALGATPRFLEQYGYAV</sequence>
<dbReference type="Gene3D" id="3.20.20.70">
    <property type="entry name" value="Aldolase class I"/>
    <property type="match status" value="1"/>
</dbReference>
<dbReference type="InterPro" id="IPR044152">
    <property type="entry name" value="YqjM-like"/>
</dbReference>
<dbReference type="Proteomes" id="UP000199645">
    <property type="component" value="Unassembled WGS sequence"/>
</dbReference>
<dbReference type="InterPro" id="IPR013785">
    <property type="entry name" value="Aldolase_TIM"/>
</dbReference>
<dbReference type="PANTHER" id="PTHR43303:SF4">
    <property type="entry name" value="NADPH DEHYDROGENASE C23G7.10C-RELATED"/>
    <property type="match status" value="1"/>
</dbReference>
<dbReference type="Pfam" id="PF00724">
    <property type="entry name" value="Oxidored_FMN"/>
    <property type="match status" value="1"/>
</dbReference>
<keyword evidence="8" id="KW-1185">Reference proteome</keyword>
<evidence type="ECO:0000259" key="6">
    <source>
        <dbReference type="Pfam" id="PF00724"/>
    </source>
</evidence>
<keyword evidence="4" id="KW-0521">NADP</keyword>
<evidence type="ECO:0000256" key="5">
    <source>
        <dbReference type="ARBA" id="ARBA00023002"/>
    </source>
</evidence>
<gene>
    <name evidence="7" type="ORF">SAMN05421541_104111</name>
</gene>